<sequence length="164" mass="18963">MSPEAIVSRHFSQKSDVWSFGVLMWELFSLGQVPFDRPEVEKFSVSAFADWLLLGNQMAPPKYSPIPMQVSPIYSLYPRWILPFFWSWYETMQSCWRLETDDRPTFTEIRAKLDGFVCKKGNDSSPYLILTGNDSDSYVAFEKLDEEMLSCLQIPSAEAIYTSI</sequence>
<evidence type="ECO:0000313" key="3">
    <source>
        <dbReference type="Proteomes" id="UP000192578"/>
    </source>
</evidence>
<dbReference type="InterPro" id="IPR011009">
    <property type="entry name" value="Kinase-like_dom_sf"/>
</dbReference>
<dbReference type="GO" id="GO:0005886">
    <property type="term" value="C:plasma membrane"/>
    <property type="evidence" value="ECO:0007669"/>
    <property type="project" value="TreeGrafter"/>
</dbReference>
<dbReference type="EMBL" id="MTYJ01000095">
    <property type="protein sequence ID" value="OQV15019.1"/>
    <property type="molecule type" value="Genomic_DNA"/>
</dbReference>
<dbReference type="InterPro" id="IPR000719">
    <property type="entry name" value="Prot_kinase_dom"/>
</dbReference>
<dbReference type="GO" id="GO:0007169">
    <property type="term" value="P:cell surface receptor protein tyrosine kinase signaling pathway"/>
    <property type="evidence" value="ECO:0007669"/>
    <property type="project" value="TreeGrafter"/>
</dbReference>
<evidence type="ECO:0000313" key="2">
    <source>
        <dbReference type="EMBL" id="OQV15019.1"/>
    </source>
</evidence>
<dbReference type="GO" id="GO:0004714">
    <property type="term" value="F:transmembrane receptor protein tyrosine kinase activity"/>
    <property type="evidence" value="ECO:0007669"/>
    <property type="project" value="TreeGrafter"/>
</dbReference>
<dbReference type="Gene3D" id="1.10.510.10">
    <property type="entry name" value="Transferase(Phosphotransferase) domain 1"/>
    <property type="match status" value="1"/>
</dbReference>
<dbReference type="SUPFAM" id="SSF56112">
    <property type="entry name" value="Protein kinase-like (PK-like)"/>
    <property type="match status" value="1"/>
</dbReference>
<dbReference type="GO" id="GO:0005524">
    <property type="term" value="F:ATP binding"/>
    <property type="evidence" value="ECO:0007669"/>
    <property type="project" value="InterPro"/>
</dbReference>
<dbReference type="PROSITE" id="PS50011">
    <property type="entry name" value="PROTEIN_KINASE_DOM"/>
    <property type="match status" value="1"/>
</dbReference>
<protein>
    <recommendedName>
        <fullName evidence="1">Protein kinase domain-containing protein</fullName>
    </recommendedName>
</protein>
<keyword evidence="3" id="KW-1185">Reference proteome</keyword>
<reference evidence="3" key="1">
    <citation type="submission" date="2017-01" db="EMBL/GenBank/DDBJ databases">
        <title>Comparative genomics of anhydrobiosis in the tardigrade Hypsibius dujardini.</title>
        <authorList>
            <person name="Yoshida Y."/>
            <person name="Koutsovoulos G."/>
            <person name="Laetsch D."/>
            <person name="Stevens L."/>
            <person name="Kumar S."/>
            <person name="Horikawa D."/>
            <person name="Ishino K."/>
            <person name="Komine S."/>
            <person name="Tomita M."/>
            <person name="Blaxter M."/>
            <person name="Arakawa K."/>
        </authorList>
    </citation>
    <scope>NUCLEOTIDE SEQUENCE [LARGE SCALE GENOMIC DNA]</scope>
    <source>
        <strain evidence="3">Z151</strain>
    </source>
</reference>
<dbReference type="InterPro" id="IPR050122">
    <property type="entry name" value="RTK"/>
</dbReference>
<name>A0A1W0WIL0_HYPEX</name>
<evidence type="ECO:0000259" key="1">
    <source>
        <dbReference type="PROSITE" id="PS50011"/>
    </source>
</evidence>
<feature type="domain" description="Protein kinase" evidence="1">
    <location>
        <begin position="1"/>
        <end position="117"/>
    </location>
</feature>
<proteinExistence type="predicted"/>
<dbReference type="Proteomes" id="UP000192578">
    <property type="component" value="Unassembled WGS sequence"/>
</dbReference>
<dbReference type="GO" id="GO:0043235">
    <property type="term" value="C:receptor complex"/>
    <property type="evidence" value="ECO:0007669"/>
    <property type="project" value="TreeGrafter"/>
</dbReference>
<dbReference type="AlphaFoldDB" id="A0A1W0WIL0"/>
<dbReference type="PANTHER" id="PTHR24416:SF611">
    <property type="entry name" value="TYROSINE-PROTEIN KINASE TRANSMEMBRANE RECEPTOR ROR"/>
    <property type="match status" value="1"/>
</dbReference>
<gene>
    <name evidence="2" type="ORF">BV898_10779</name>
</gene>
<comment type="caution">
    <text evidence="2">The sequence shown here is derived from an EMBL/GenBank/DDBJ whole genome shotgun (WGS) entry which is preliminary data.</text>
</comment>
<dbReference type="OrthoDB" id="4062651at2759"/>
<dbReference type="Pfam" id="PF07714">
    <property type="entry name" value="PK_Tyr_Ser-Thr"/>
    <property type="match status" value="1"/>
</dbReference>
<accession>A0A1W0WIL0</accession>
<dbReference type="InterPro" id="IPR001245">
    <property type="entry name" value="Ser-Thr/Tyr_kinase_cat_dom"/>
</dbReference>
<organism evidence="2 3">
    <name type="scientific">Hypsibius exemplaris</name>
    <name type="common">Freshwater tardigrade</name>
    <dbReference type="NCBI Taxonomy" id="2072580"/>
    <lineage>
        <taxon>Eukaryota</taxon>
        <taxon>Metazoa</taxon>
        <taxon>Ecdysozoa</taxon>
        <taxon>Tardigrada</taxon>
        <taxon>Eutardigrada</taxon>
        <taxon>Parachela</taxon>
        <taxon>Hypsibioidea</taxon>
        <taxon>Hypsibiidae</taxon>
        <taxon>Hypsibius</taxon>
    </lineage>
</organism>
<dbReference type="PANTHER" id="PTHR24416">
    <property type="entry name" value="TYROSINE-PROTEIN KINASE RECEPTOR"/>
    <property type="match status" value="1"/>
</dbReference>